<reference evidence="9 10" key="1">
    <citation type="submission" date="2017-06" db="EMBL/GenBank/DDBJ databases">
        <title>Draft genome sequence of anaerobic fermentative bacterium Anaeromicrobium sediminis DY2726D isolated from West Pacific Ocean sediments.</title>
        <authorList>
            <person name="Zeng X."/>
        </authorList>
    </citation>
    <scope>NUCLEOTIDE SEQUENCE [LARGE SCALE GENOMIC DNA]</scope>
    <source>
        <strain evidence="9 10">DY2726D</strain>
    </source>
</reference>
<evidence type="ECO:0000256" key="3">
    <source>
        <dbReference type="ARBA" id="ARBA00022448"/>
    </source>
</evidence>
<feature type="transmembrane region" description="Helical" evidence="8">
    <location>
        <begin position="352"/>
        <end position="372"/>
    </location>
</feature>
<keyword evidence="6 8" id="KW-1133">Transmembrane helix</keyword>
<keyword evidence="3" id="KW-0813">Transport</keyword>
<evidence type="ECO:0000256" key="4">
    <source>
        <dbReference type="ARBA" id="ARBA00022544"/>
    </source>
</evidence>
<name>A0A267M9Y0_9FIRM</name>
<evidence type="ECO:0000256" key="7">
    <source>
        <dbReference type="ARBA" id="ARBA00023136"/>
    </source>
</evidence>
<organism evidence="9 10">
    <name type="scientific">Anaeromicrobium sediminis</name>
    <dbReference type="NCBI Taxonomy" id="1478221"/>
    <lineage>
        <taxon>Bacteria</taxon>
        <taxon>Bacillati</taxon>
        <taxon>Bacillota</taxon>
        <taxon>Clostridia</taxon>
        <taxon>Peptostreptococcales</taxon>
        <taxon>Thermotaleaceae</taxon>
        <taxon>Anaeromicrobium</taxon>
    </lineage>
</organism>
<feature type="transmembrane region" description="Helical" evidence="8">
    <location>
        <begin position="33"/>
        <end position="51"/>
    </location>
</feature>
<comment type="subcellular location">
    <subcellularLocation>
        <location evidence="1">Membrane</location>
        <topology evidence="1">Multi-pass membrane protein</topology>
    </subcellularLocation>
</comment>
<dbReference type="PANTHER" id="PTHR34975">
    <property type="entry name" value="SPORE GERMINATION PROTEIN A2"/>
    <property type="match status" value="1"/>
</dbReference>
<dbReference type="Proteomes" id="UP000216024">
    <property type="component" value="Unassembled WGS sequence"/>
</dbReference>
<dbReference type="EMBL" id="NIBG01000035">
    <property type="protein sequence ID" value="PAB56366.1"/>
    <property type="molecule type" value="Genomic_DNA"/>
</dbReference>
<evidence type="ECO:0000256" key="1">
    <source>
        <dbReference type="ARBA" id="ARBA00004141"/>
    </source>
</evidence>
<evidence type="ECO:0000313" key="9">
    <source>
        <dbReference type="EMBL" id="PAB56366.1"/>
    </source>
</evidence>
<comment type="similarity">
    <text evidence="2">Belongs to the amino acid-polyamine-organocation (APC) superfamily. Spore germination protein (SGP) (TC 2.A.3.9) family.</text>
</comment>
<dbReference type="OrthoDB" id="1931502at2"/>
<keyword evidence="7 8" id="KW-0472">Membrane</keyword>
<protein>
    <submittedName>
        <fullName evidence="9">Uncharacterized protein</fullName>
    </submittedName>
</protein>
<feature type="transmembrane region" description="Helical" evidence="8">
    <location>
        <begin position="290"/>
        <end position="315"/>
    </location>
</feature>
<evidence type="ECO:0000313" key="10">
    <source>
        <dbReference type="Proteomes" id="UP000216024"/>
    </source>
</evidence>
<evidence type="ECO:0000256" key="5">
    <source>
        <dbReference type="ARBA" id="ARBA00022692"/>
    </source>
</evidence>
<feature type="transmembrane region" description="Helical" evidence="8">
    <location>
        <begin position="322"/>
        <end position="340"/>
    </location>
</feature>
<dbReference type="AlphaFoldDB" id="A0A267M9Y0"/>
<feature type="transmembrane region" description="Helical" evidence="8">
    <location>
        <begin position="98"/>
        <end position="119"/>
    </location>
</feature>
<dbReference type="NCBIfam" id="TIGR00912">
    <property type="entry name" value="2A0309"/>
    <property type="match status" value="1"/>
</dbReference>
<feature type="transmembrane region" description="Helical" evidence="8">
    <location>
        <begin position="131"/>
        <end position="152"/>
    </location>
</feature>
<dbReference type="GO" id="GO:0009847">
    <property type="term" value="P:spore germination"/>
    <property type="evidence" value="ECO:0007669"/>
    <property type="project" value="InterPro"/>
</dbReference>
<evidence type="ECO:0000256" key="8">
    <source>
        <dbReference type="SAM" id="Phobius"/>
    </source>
</evidence>
<accession>A0A267M9Y0</accession>
<feature type="transmembrane region" description="Helical" evidence="8">
    <location>
        <begin position="57"/>
        <end position="78"/>
    </location>
</feature>
<dbReference type="PANTHER" id="PTHR34975:SF2">
    <property type="entry name" value="SPORE GERMINATION PROTEIN A2"/>
    <property type="match status" value="1"/>
</dbReference>
<keyword evidence="4" id="KW-0309">Germination</keyword>
<proteinExistence type="inferred from homology"/>
<feature type="transmembrane region" description="Helical" evidence="8">
    <location>
        <begin position="234"/>
        <end position="259"/>
    </location>
</feature>
<dbReference type="Pfam" id="PF03845">
    <property type="entry name" value="Spore_permease"/>
    <property type="match status" value="1"/>
</dbReference>
<dbReference type="InterPro" id="IPR004761">
    <property type="entry name" value="Spore_GerAB"/>
</dbReference>
<sequence length="384" mass="43716">MYSSIEVHDLYNNSNNLEEHQVNKEVICDKQRIALIILFIIGPPTVSLSGVEAKQDIWLAVIFSMIMGLPMMFIYCRLHNTFPNKDLFDIIEICFGKFIGKVIIIFFTIHFIITVTTILRNYGEFITTVSFMKTPLIIPMICFGSLCAYVIIGGIEALERWGSIFIQIVVFFTFILILLLIPNMNINNIRPVLSNGIKPVLQGASKLYSFPFSQLVVFSTIFSSFKRKISPYRIYFLGLLIGGIIIFVTFFSVLLTVGIEDISGLYYPTYTAVSRIDITGLERTEILSGILFSLGGFVKMSIHLLAICIGIAKIFRITDYRLIVIPITLMTINLSYLLWDSTMDFYEFDGEIMIYFAFPFRTILPILTFIIVEIKKKQNGSVQA</sequence>
<keyword evidence="5 8" id="KW-0812">Transmembrane</keyword>
<gene>
    <name evidence="9" type="ORF">CCE28_20955</name>
</gene>
<comment type="caution">
    <text evidence="9">The sequence shown here is derived from an EMBL/GenBank/DDBJ whole genome shotgun (WGS) entry which is preliminary data.</text>
</comment>
<keyword evidence="10" id="KW-1185">Reference proteome</keyword>
<feature type="transmembrane region" description="Helical" evidence="8">
    <location>
        <begin position="204"/>
        <end position="222"/>
    </location>
</feature>
<dbReference type="GO" id="GO:0016020">
    <property type="term" value="C:membrane"/>
    <property type="evidence" value="ECO:0007669"/>
    <property type="project" value="UniProtKB-SubCell"/>
</dbReference>
<evidence type="ECO:0000256" key="2">
    <source>
        <dbReference type="ARBA" id="ARBA00007998"/>
    </source>
</evidence>
<evidence type="ECO:0000256" key="6">
    <source>
        <dbReference type="ARBA" id="ARBA00022989"/>
    </source>
</evidence>
<feature type="transmembrane region" description="Helical" evidence="8">
    <location>
        <begin position="164"/>
        <end position="184"/>
    </location>
</feature>